<feature type="transmembrane region" description="Helical" evidence="10">
    <location>
        <begin position="407"/>
        <end position="430"/>
    </location>
</feature>
<feature type="transmembrane region" description="Helical" evidence="10">
    <location>
        <begin position="106"/>
        <end position="124"/>
    </location>
</feature>
<keyword evidence="8 10" id="KW-0472">Membrane</keyword>
<comment type="caution">
    <text evidence="16">The sequence shown here is derived from an EMBL/GenBank/DDBJ whole genome shotgun (WGS) entry which is preliminary data.</text>
</comment>
<accession>A0ABR8WS14</accession>
<sequence length="1007" mass="106853">MAVMTGAFFLAAVIAPLFIRFLGRTGFAALALVPAAGLALSLSVAPLMLTGAEVWVESYRWIPALDMSLVFRMDMLSWIFSLLVTGVGALVFLYCARYFDADELRLGRFAGILMAFAGMMYGLIVADEMLLLFIFWEGTTIFSYLLIGQYHSRQQTRRAALQALIVTTAGGLSMLIGVILLGNIFGSGKLSSAVQRGFESGYHDGLVIAAIILILVGAVSKSALVPFHFWLPGAMAAPTPVSAYLHAAAMVKAGIYLVMRLAPGFSGMPGWHLILLSLGIATMFIGAWQALKQHDLKLLLAYGTVSQLGFLIIVSAFGNRDLTTAALALLLAHSLFKAALFLIVGIIDHRAGTRDLRKLSGYARCSPLLFALALISAASMAGLPPTLGFAAKEAVFSTLLADGSKEGVIALIGVAVGSILTVAYSARFVWGAFAVKPDVEPVDPGGDSPLLMTAPTILTILTLTGGLAASAVDGIIAPWSRQLPAADAEAYHLALWHGPEPALMFSLLIISIGIVMFLFREPVAAFQTAMPDGLDFHQGYRWTIGRLEAFAATVTSRTQRGSMPFYQGVIYLFAIATIVITLILNNTWPGEVTPADTAMQLPIAGALIIGAIAATAAEKRFAAVVVVGVTGYGMSAFFAHQGAPDLALTQALVETITIVVFVLVLRRLPARIGRSAGRLSPSLRLLIGAAFGVTMMVVAFVALGARTAASIGDMFPRLAYEIGHGTNVVNVTLVDIRAWDTLGELSVVVAAATGVASFIFVRSREGTLQRIDANRPSVFSRLYRPVEDDLAPLWLASDEEQEGRAVRRNAWLLAGRTLSPANRSIMLEVIVRLIFHALIVFSVYLLFAGHNLPGGGFAAGLVAGIALALRYLAGGRYELAEAAPVDAGKLLGLGLALGAGTALGGLLWGSTVFDAVWLDFTVPLLGELHVGTALIFDIGVYLIVVGLMLDILRSLGAEVDRHQESDGRRLAESLSTEETSPDTQQLHTLLGRMDDVDVDGGASGGRL</sequence>
<dbReference type="InterPro" id="IPR025383">
    <property type="entry name" value="MrpA_C/MbhD"/>
</dbReference>
<evidence type="ECO:0000256" key="1">
    <source>
        <dbReference type="ARBA" id="ARBA00004651"/>
    </source>
</evidence>
<evidence type="ECO:0000259" key="15">
    <source>
        <dbReference type="Pfam" id="PF20501"/>
    </source>
</evidence>
<evidence type="ECO:0000256" key="4">
    <source>
        <dbReference type="ARBA" id="ARBA00022475"/>
    </source>
</evidence>
<feature type="transmembrane region" description="Helical" evidence="10">
    <location>
        <begin position="205"/>
        <end position="229"/>
    </location>
</feature>
<feature type="domain" description="NADH:quinone oxidoreductase/Mrp antiporter transmembrane" evidence="11">
    <location>
        <begin position="126"/>
        <end position="410"/>
    </location>
</feature>
<evidence type="ECO:0000259" key="12">
    <source>
        <dbReference type="Pfam" id="PF00662"/>
    </source>
</evidence>
<feature type="transmembrane region" description="Helical" evidence="10">
    <location>
        <begin position="742"/>
        <end position="761"/>
    </location>
</feature>
<dbReference type="NCBIfam" id="NF009284">
    <property type="entry name" value="PRK12644.1"/>
    <property type="match status" value="1"/>
</dbReference>
<feature type="transmembrane region" description="Helical" evidence="10">
    <location>
        <begin position="75"/>
        <end position="94"/>
    </location>
</feature>
<dbReference type="PRINTS" id="PR01434">
    <property type="entry name" value="NADHDHGNASE5"/>
</dbReference>
<evidence type="ECO:0000256" key="7">
    <source>
        <dbReference type="ARBA" id="ARBA00023065"/>
    </source>
</evidence>
<keyword evidence="3" id="KW-0050">Antiport</keyword>
<dbReference type="InterPro" id="IPR007182">
    <property type="entry name" value="MnhB"/>
</dbReference>
<feature type="transmembrane region" description="Helical" evidence="10">
    <location>
        <begin position="6"/>
        <end position="23"/>
    </location>
</feature>
<feature type="transmembrane region" description="Helical" evidence="10">
    <location>
        <begin position="852"/>
        <end position="869"/>
    </location>
</feature>
<evidence type="ECO:0000256" key="9">
    <source>
        <dbReference type="RuleBase" id="RU000320"/>
    </source>
</evidence>
<name>A0ABR8WS14_9MICO</name>
<keyword evidence="7" id="KW-0406">Ion transport</keyword>
<feature type="transmembrane region" description="Helical" evidence="10">
    <location>
        <begin position="646"/>
        <end position="665"/>
    </location>
</feature>
<feature type="transmembrane region" description="Helical" evidence="10">
    <location>
        <begin position="30"/>
        <end position="55"/>
    </location>
</feature>
<feature type="transmembrane region" description="Helical" evidence="10">
    <location>
        <begin position="621"/>
        <end position="640"/>
    </location>
</feature>
<feature type="domain" description="NADH-Ubiquinone oxidoreductase (complex I) chain 5 N-terminal" evidence="12">
    <location>
        <begin position="63"/>
        <end position="109"/>
    </location>
</feature>
<feature type="domain" description="MrpA C-terminal/MbhD" evidence="14">
    <location>
        <begin position="607"/>
        <end position="669"/>
    </location>
</feature>
<feature type="transmembrane region" description="Helical" evidence="10">
    <location>
        <begin position="450"/>
        <end position="472"/>
    </location>
</feature>
<keyword evidence="5 9" id="KW-0812">Transmembrane</keyword>
<dbReference type="Pfam" id="PF04039">
    <property type="entry name" value="MnhB"/>
    <property type="match status" value="1"/>
</dbReference>
<evidence type="ECO:0000256" key="3">
    <source>
        <dbReference type="ARBA" id="ARBA00022449"/>
    </source>
</evidence>
<keyword evidence="6 10" id="KW-1133">Transmembrane helix</keyword>
<feature type="transmembrane region" description="Helical" evidence="10">
    <location>
        <begin position="565"/>
        <end position="585"/>
    </location>
</feature>
<feature type="transmembrane region" description="Helical" evidence="10">
    <location>
        <begin position="890"/>
        <end position="908"/>
    </location>
</feature>
<feature type="transmembrane region" description="Helical" evidence="10">
    <location>
        <begin position="825"/>
        <end position="846"/>
    </location>
</feature>
<dbReference type="PANTHER" id="PTHR43373:SF1">
    <property type="entry name" value="NA(+)_H(+) ANTIPORTER SUBUNIT A"/>
    <property type="match status" value="1"/>
</dbReference>
<evidence type="ECO:0000259" key="14">
    <source>
        <dbReference type="Pfam" id="PF13244"/>
    </source>
</evidence>
<dbReference type="InterPro" id="IPR046806">
    <property type="entry name" value="MrpA_C/MbhE"/>
</dbReference>
<feature type="transmembrane region" description="Helical" evidence="10">
    <location>
        <begin position="597"/>
        <end position="614"/>
    </location>
</feature>
<proteinExistence type="predicted"/>
<keyword evidence="2" id="KW-0813">Transport</keyword>
<feature type="transmembrane region" description="Helical" evidence="10">
    <location>
        <begin position="159"/>
        <end position="185"/>
    </location>
</feature>
<dbReference type="Pfam" id="PF20501">
    <property type="entry name" value="MbhE"/>
    <property type="match status" value="1"/>
</dbReference>
<dbReference type="InterPro" id="IPR001750">
    <property type="entry name" value="ND/Mrp_TM"/>
</dbReference>
<dbReference type="Pfam" id="PF00361">
    <property type="entry name" value="Proton_antipo_M"/>
    <property type="match status" value="1"/>
</dbReference>
<feature type="transmembrane region" description="Helical" evidence="10">
    <location>
        <begin position="368"/>
        <end position="387"/>
    </location>
</feature>
<feature type="transmembrane region" description="Helical" evidence="10">
    <location>
        <begin position="685"/>
        <end position="705"/>
    </location>
</feature>
<dbReference type="InterPro" id="IPR001516">
    <property type="entry name" value="Proton_antipo_N"/>
</dbReference>
<gene>
    <name evidence="16" type="ORF">H9634_02835</name>
</gene>
<feature type="transmembrane region" description="Helical" evidence="10">
    <location>
        <begin position="271"/>
        <end position="291"/>
    </location>
</feature>
<evidence type="ECO:0000256" key="2">
    <source>
        <dbReference type="ARBA" id="ARBA00022448"/>
    </source>
</evidence>
<dbReference type="Proteomes" id="UP000651517">
    <property type="component" value="Unassembled WGS sequence"/>
</dbReference>
<keyword evidence="17" id="KW-1185">Reference proteome</keyword>
<protein>
    <submittedName>
        <fullName evidence="16">Na+/H+ antiporter subunit A</fullName>
    </submittedName>
</protein>
<comment type="subcellular location">
    <subcellularLocation>
        <location evidence="1">Cell membrane</location>
        <topology evidence="1">Multi-pass membrane protein</topology>
    </subcellularLocation>
    <subcellularLocation>
        <location evidence="9">Membrane</location>
        <topology evidence="9">Multi-pass membrane protein</topology>
    </subcellularLocation>
</comment>
<evidence type="ECO:0000256" key="8">
    <source>
        <dbReference type="ARBA" id="ARBA00023136"/>
    </source>
</evidence>
<feature type="transmembrane region" description="Helical" evidence="10">
    <location>
        <begin position="324"/>
        <end position="347"/>
    </location>
</feature>
<reference evidence="16 17" key="1">
    <citation type="submission" date="2020-08" db="EMBL/GenBank/DDBJ databases">
        <title>A Genomic Blueprint of the Chicken Gut Microbiome.</title>
        <authorList>
            <person name="Gilroy R."/>
            <person name="Ravi A."/>
            <person name="Getino M."/>
            <person name="Pursley I."/>
            <person name="Horton D.L."/>
            <person name="Alikhan N.-F."/>
            <person name="Baker D."/>
            <person name="Gharbi K."/>
            <person name="Hall N."/>
            <person name="Watson M."/>
            <person name="Adriaenssens E.M."/>
            <person name="Foster-Nyarko E."/>
            <person name="Jarju S."/>
            <person name="Secka A."/>
            <person name="Antonio M."/>
            <person name="Oren A."/>
            <person name="Chaudhuri R."/>
            <person name="La Ragione R.M."/>
            <person name="Hildebrand F."/>
            <person name="Pallen M.J."/>
        </authorList>
    </citation>
    <scope>NUCLEOTIDE SEQUENCE [LARGE SCALE GENOMIC DNA]</scope>
    <source>
        <strain evidence="16 17">Re57</strain>
    </source>
</reference>
<dbReference type="EMBL" id="JACSPY010000002">
    <property type="protein sequence ID" value="MBD8019717.1"/>
    <property type="molecule type" value="Genomic_DNA"/>
</dbReference>
<feature type="transmembrane region" description="Helical" evidence="10">
    <location>
        <begin position="298"/>
        <end position="318"/>
    </location>
</feature>
<evidence type="ECO:0000313" key="17">
    <source>
        <dbReference type="Proteomes" id="UP000651517"/>
    </source>
</evidence>
<dbReference type="InterPro" id="IPR050616">
    <property type="entry name" value="CPA3_Na-H_Antiporter_A"/>
</dbReference>
<dbReference type="PANTHER" id="PTHR43373">
    <property type="entry name" value="NA(+)/H(+) ANTIPORTER SUBUNIT"/>
    <property type="match status" value="1"/>
</dbReference>
<evidence type="ECO:0000259" key="11">
    <source>
        <dbReference type="Pfam" id="PF00361"/>
    </source>
</evidence>
<evidence type="ECO:0000259" key="13">
    <source>
        <dbReference type="Pfam" id="PF04039"/>
    </source>
</evidence>
<evidence type="ECO:0000256" key="6">
    <source>
        <dbReference type="ARBA" id="ARBA00022989"/>
    </source>
</evidence>
<feature type="domain" description="MrpA C-terminal/MbhE" evidence="15">
    <location>
        <begin position="686"/>
        <end position="758"/>
    </location>
</feature>
<dbReference type="RefSeq" id="WP_191725278.1">
    <property type="nucleotide sequence ID" value="NZ_JACSPY010000002.1"/>
</dbReference>
<dbReference type="Pfam" id="PF00662">
    <property type="entry name" value="Proton_antipo_N"/>
    <property type="match status" value="1"/>
</dbReference>
<dbReference type="Pfam" id="PF13244">
    <property type="entry name" value="MbhD"/>
    <property type="match status" value="1"/>
</dbReference>
<evidence type="ECO:0000256" key="5">
    <source>
        <dbReference type="ARBA" id="ARBA00022692"/>
    </source>
</evidence>
<evidence type="ECO:0000256" key="10">
    <source>
        <dbReference type="SAM" id="Phobius"/>
    </source>
</evidence>
<feature type="transmembrane region" description="Helical" evidence="10">
    <location>
        <begin position="502"/>
        <end position="519"/>
    </location>
</feature>
<feature type="transmembrane region" description="Helical" evidence="10">
    <location>
        <begin position="130"/>
        <end position="147"/>
    </location>
</feature>
<organism evidence="16 17">
    <name type="scientific">Brevibacterium gallinarum</name>
    <dbReference type="NCBI Taxonomy" id="2762220"/>
    <lineage>
        <taxon>Bacteria</taxon>
        <taxon>Bacillati</taxon>
        <taxon>Actinomycetota</taxon>
        <taxon>Actinomycetes</taxon>
        <taxon>Micrococcales</taxon>
        <taxon>Brevibacteriaceae</taxon>
        <taxon>Brevibacterium</taxon>
    </lineage>
</organism>
<feature type="domain" description="Na+/H+ antiporter MnhB subunit-related protein" evidence="13">
    <location>
        <begin position="826"/>
        <end position="949"/>
    </location>
</feature>
<keyword evidence="4" id="KW-1003">Cell membrane</keyword>
<evidence type="ECO:0000313" key="16">
    <source>
        <dbReference type="EMBL" id="MBD8019717.1"/>
    </source>
</evidence>
<feature type="transmembrane region" description="Helical" evidence="10">
    <location>
        <begin position="928"/>
        <end position="952"/>
    </location>
</feature>